<evidence type="ECO:0000259" key="9">
    <source>
        <dbReference type="PROSITE" id="PS51396"/>
    </source>
</evidence>
<dbReference type="InterPro" id="IPR015943">
    <property type="entry name" value="WD40/YVTN_repeat-like_dom_sf"/>
</dbReference>
<dbReference type="PANTHER" id="PTHR19849">
    <property type="entry name" value="PHOSPHOLIPASE A-2-ACTIVATING PROTEIN"/>
    <property type="match status" value="1"/>
</dbReference>
<feature type="repeat" description="WD" evidence="5">
    <location>
        <begin position="100"/>
        <end position="140"/>
    </location>
</feature>
<dbReference type="Gene3D" id="1.25.10.10">
    <property type="entry name" value="Leucine-rich Repeat Variant"/>
    <property type="match status" value="1"/>
</dbReference>
<dbReference type="OrthoDB" id="538223at2759"/>
<dbReference type="PROSITE" id="PS51396">
    <property type="entry name" value="PUL"/>
    <property type="match status" value="1"/>
</dbReference>
<dbReference type="GO" id="GO:0010992">
    <property type="term" value="P:ubiquitin recycling"/>
    <property type="evidence" value="ECO:0007669"/>
    <property type="project" value="TreeGrafter"/>
</dbReference>
<dbReference type="PROSITE" id="PS50082">
    <property type="entry name" value="WD_REPEATS_2"/>
    <property type="match status" value="2"/>
</dbReference>
<dbReference type="Gene3D" id="2.130.10.10">
    <property type="entry name" value="YVTN repeat-like/Quinoprotein amine dehydrogenase"/>
    <property type="match status" value="1"/>
</dbReference>
<dbReference type="InterPro" id="IPR036322">
    <property type="entry name" value="WD40_repeat_dom_sf"/>
</dbReference>
<evidence type="ECO:0000256" key="4">
    <source>
        <dbReference type="ARBA" id="ARBA00022737"/>
    </source>
</evidence>
<dbReference type="AlphaFoldDB" id="A0A0V0QEK5"/>
<dbReference type="InterPro" id="IPR013535">
    <property type="entry name" value="PUL_dom"/>
</dbReference>
<evidence type="ECO:0000313" key="11">
    <source>
        <dbReference type="Proteomes" id="UP000054937"/>
    </source>
</evidence>
<dbReference type="Pfam" id="PF09070">
    <property type="entry name" value="PFU"/>
    <property type="match status" value="1"/>
</dbReference>
<evidence type="ECO:0000256" key="2">
    <source>
        <dbReference type="ARBA" id="ARBA00022490"/>
    </source>
</evidence>
<feature type="domain" description="PUL" evidence="9">
    <location>
        <begin position="491"/>
        <end position="763"/>
    </location>
</feature>
<evidence type="ECO:0000256" key="6">
    <source>
        <dbReference type="SAM" id="Coils"/>
    </source>
</evidence>
<dbReference type="PROSITE" id="PS51394">
    <property type="entry name" value="PFU"/>
    <property type="match status" value="1"/>
</dbReference>
<dbReference type="InterPro" id="IPR011989">
    <property type="entry name" value="ARM-like"/>
</dbReference>
<proteinExistence type="predicted"/>
<dbReference type="GO" id="GO:0043130">
    <property type="term" value="F:ubiquitin binding"/>
    <property type="evidence" value="ECO:0007669"/>
    <property type="project" value="TreeGrafter"/>
</dbReference>
<accession>A0A0V0QEK5</accession>
<organism evidence="10 11">
    <name type="scientific">Pseudocohnilembus persalinus</name>
    <name type="common">Ciliate</name>
    <dbReference type="NCBI Taxonomy" id="266149"/>
    <lineage>
        <taxon>Eukaryota</taxon>
        <taxon>Sar</taxon>
        <taxon>Alveolata</taxon>
        <taxon>Ciliophora</taxon>
        <taxon>Intramacronucleata</taxon>
        <taxon>Oligohymenophorea</taxon>
        <taxon>Scuticociliatia</taxon>
        <taxon>Philasterida</taxon>
        <taxon>Pseudocohnilembidae</taxon>
        <taxon>Pseudocohnilembus</taxon>
    </lineage>
</organism>
<dbReference type="EMBL" id="LDAU01000184">
    <property type="protein sequence ID" value="KRX00571.1"/>
    <property type="molecule type" value="Genomic_DNA"/>
</dbReference>
<dbReference type="Pfam" id="PF08324">
    <property type="entry name" value="PUL"/>
    <property type="match status" value="1"/>
</dbReference>
<feature type="region of interest" description="Disordered" evidence="7">
    <location>
        <begin position="1087"/>
        <end position="1107"/>
    </location>
</feature>
<dbReference type="PROSITE" id="PS00678">
    <property type="entry name" value="WD_REPEATS_1"/>
    <property type="match status" value="1"/>
</dbReference>
<dbReference type="GO" id="GO:0043161">
    <property type="term" value="P:proteasome-mediated ubiquitin-dependent protein catabolic process"/>
    <property type="evidence" value="ECO:0007669"/>
    <property type="project" value="TreeGrafter"/>
</dbReference>
<dbReference type="OMA" id="EWEMITE"/>
<reference evidence="10 11" key="1">
    <citation type="journal article" date="2015" name="Sci. Rep.">
        <title>Genome of the facultative scuticociliatosis pathogen Pseudocohnilembus persalinus provides insight into its virulence through horizontal gene transfer.</title>
        <authorList>
            <person name="Xiong J."/>
            <person name="Wang G."/>
            <person name="Cheng J."/>
            <person name="Tian M."/>
            <person name="Pan X."/>
            <person name="Warren A."/>
            <person name="Jiang C."/>
            <person name="Yuan D."/>
            <person name="Miao W."/>
        </authorList>
    </citation>
    <scope>NUCLEOTIDE SEQUENCE [LARGE SCALE GENOMIC DNA]</scope>
    <source>
        <strain evidence="10">36N120E</strain>
    </source>
</reference>
<dbReference type="SMART" id="SM00320">
    <property type="entry name" value="WD40"/>
    <property type="match status" value="7"/>
</dbReference>
<dbReference type="GO" id="GO:0005634">
    <property type="term" value="C:nucleus"/>
    <property type="evidence" value="ECO:0007669"/>
    <property type="project" value="TreeGrafter"/>
</dbReference>
<keyword evidence="3 5" id="KW-0853">WD repeat</keyword>
<evidence type="ECO:0000256" key="5">
    <source>
        <dbReference type="PROSITE-ProRule" id="PRU00221"/>
    </source>
</evidence>
<dbReference type="CDD" id="cd00200">
    <property type="entry name" value="WD40"/>
    <property type="match status" value="1"/>
</dbReference>
<dbReference type="PANTHER" id="PTHR19849:SF0">
    <property type="entry name" value="PHOSPHOLIPASE A-2-ACTIVATING PROTEIN"/>
    <property type="match status" value="1"/>
</dbReference>
<name>A0A0V0QEK5_PSEPJ</name>
<dbReference type="SUPFAM" id="SSF50978">
    <property type="entry name" value="WD40 repeat-like"/>
    <property type="match status" value="1"/>
</dbReference>
<comment type="caution">
    <text evidence="10">The sequence shown here is derived from an EMBL/GenBank/DDBJ whole genome shotgun (WGS) entry which is preliminary data.</text>
</comment>
<dbReference type="PROSITE" id="PS50294">
    <property type="entry name" value="WD_REPEATS_REGION"/>
    <property type="match status" value="1"/>
</dbReference>
<gene>
    <name evidence="10" type="ORF">PPERSA_12790</name>
</gene>
<keyword evidence="2" id="KW-0963">Cytoplasm</keyword>
<evidence type="ECO:0000259" key="8">
    <source>
        <dbReference type="PROSITE" id="PS51394"/>
    </source>
</evidence>
<dbReference type="Proteomes" id="UP000054937">
    <property type="component" value="Unassembled WGS sequence"/>
</dbReference>
<keyword evidence="6" id="KW-0175">Coiled coil</keyword>
<keyword evidence="4" id="KW-0677">Repeat</keyword>
<evidence type="ECO:0000313" key="10">
    <source>
        <dbReference type="EMBL" id="KRX00571.1"/>
    </source>
</evidence>
<feature type="domain" description="PFU" evidence="8">
    <location>
        <begin position="361"/>
        <end position="466"/>
    </location>
</feature>
<comment type="subcellular location">
    <subcellularLocation>
        <location evidence="1">Cytoplasm</location>
    </subcellularLocation>
</comment>
<feature type="coiled-coil region" evidence="6">
    <location>
        <begin position="1148"/>
        <end position="1175"/>
    </location>
</feature>
<protein>
    <submittedName>
        <fullName evidence="10">WD40-repeat-containing domain</fullName>
    </submittedName>
</protein>
<dbReference type="InterPro" id="IPR015155">
    <property type="entry name" value="PFU"/>
</dbReference>
<feature type="repeat" description="WD" evidence="5">
    <location>
        <begin position="141"/>
        <end position="181"/>
    </location>
</feature>
<evidence type="ECO:0000256" key="1">
    <source>
        <dbReference type="ARBA" id="ARBA00004496"/>
    </source>
</evidence>
<dbReference type="InParanoid" id="A0A0V0QEK5"/>
<dbReference type="GO" id="GO:0005737">
    <property type="term" value="C:cytoplasm"/>
    <property type="evidence" value="ECO:0007669"/>
    <property type="project" value="UniProtKB-SubCell"/>
</dbReference>
<keyword evidence="11" id="KW-1185">Reference proteome</keyword>
<dbReference type="InterPro" id="IPR001680">
    <property type="entry name" value="WD40_rpt"/>
</dbReference>
<dbReference type="Pfam" id="PF00400">
    <property type="entry name" value="WD40"/>
    <property type="match status" value="6"/>
</dbReference>
<evidence type="ECO:0000256" key="7">
    <source>
        <dbReference type="SAM" id="MobiDB-lite"/>
    </source>
</evidence>
<dbReference type="InterPro" id="IPR019775">
    <property type="entry name" value="WD40_repeat_CS"/>
</dbReference>
<evidence type="ECO:0000256" key="3">
    <source>
        <dbReference type="ARBA" id="ARBA00022574"/>
    </source>
</evidence>
<dbReference type="InterPro" id="IPR038122">
    <property type="entry name" value="PFU_sf"/>
</dbReference>
<dbReference type="Gene3D" id="3.10.20.870">
    <property type="entry name" value="PFU (PLAA family ubiquitin binding), C-terminal domain"/>
    <property type="match status" value="1"/>
</dbReference>
<sequence length="1218" mass="140933">MEVEQDNPYHLAQVLRCHTKSARCVDARGNFIISGSEDKTVKIFQKLPDTEIYELRNELTIFDKMIYSVKVRNDCKGFFVSGQDQQIYIINEEGSPEGVLQGHQGTVNSLSQIDDDLIASGSWDGTAKIWNFKTGQLIRTFEGHSHAVSVLALKSLDLLITGSQDKTLRFFELSSGDLKKEVKGAHSDIIRDLKFIQDVGIISCSNDETVKLWTYEGDEIGQYSGHKGFVFAVNSISFSKYVSGGDDKCLKFWKDGQEIQTLQHPGTVWNIAILDNSDVVTSCSDGVVRIFSNDKNRIASEDDIKLFETEVQEANKQGQGQGMQMSDEELAKLPTDINSVKGKKNGEYKMFREGNNVIAYMWVQAESRWEKIGDVTGTSSGGGGAHMGKRYYAGDGYFQAGEYDYVFAVEDDSGATKQLPFNDGESTFITAKTYCAREGLSFNFQQQIINFLEQNTRSGQQAKQKQFQQQAEQSQFQGVKKEVKKTLSKSEFFPLMTFFKFSTFNKDACQKKIQENNQKIKENPELKQLIIHDIEQKRLDGIISFIASQNPAKNLDTAEWEMITERLLKWPLELRTPVYDLLRIYVMHPQAEKLFTGLDSGMNIFLDVCTLVQSNQTADGIVALLLKLFSNCFQIINGRMSLQRNYKIILDALNVAAKRQNNNVLNALSSLFVNYSIDISQRVQGGKAGNFQDYIEAMSKLGVELLKQQMNGDTELRVLVGLGNLQSSCPKLCKNIIGSTENKKQNRSITPISLQTNFEKDYVFYKRNEHQKINRSLSPNNFEESNNFSNITAKTQNISNFPQQIKGFQNILNQNLKNENKEKKKYYDSSNEEINKTNLQSFRVPEQINQNGNKINKNNYFIDNEQKCQLFDYQKLNPNYIQQQETQFVDQISYQERQEQNLKQQLVKNNFKNKFDLHIVNDNFERSPLINTSYYKQQNSQNYLNQNIQENLNQQKQQLGDDKQNIKVNKIQEQTTAQQLIQQQLHEFQNNQHLHYNTLFSPQNQETNLQDDFLNQSNNGQHVVLQFDKGKINIQEKDQDLVETSHFRFEDLLGQSKCSNNKNRKKDYKQDFNLQNSFSNNQQKYLEKEQSSKKKQQQQYQQHRQNTEQHYEIDLNNSPYQKKQNLLQNFDTLFKKFSYLQQQQQAEHRLEEIQLENYLQQNNKLLNKLQIKHRECDILFSSLKKVQITNNMPYKYSIIIYIYKSQKILAKKWVLTNM</sequence>